<dbReference type="SUPFAM" id="SSF50998">
    <property type="entry name" value="Quinoprotein alcohol dehydrogenase-like"/>
    <property type="match status" value="1"/>
</dbReference>
<keyword evidence="1" id="KW-0732">Signal</keyword>
<dbReference type="Proteomes" id="UP000501379">
    <property type="component" value="Chromosome"/>
</dbReference>
<gene>
    <name evidence="2" type="ORF">HNE05_14445</name>
</gene>
<evidence type="ECO:0000313" key="2">
    <source>
        <dbReference type="EMBL" id="QKE64493.1"/>
    </source>
</evidence>
<feature type="chain" id="PRO_5027017798" evidence="1">
    <location>
        <begin position="30"/>
        <end position="1580"/>
    </location>
</feature>
<dbReference type="KEGG" id="pcam:HNE05_14445"/>
<organism evidence="2 3">
    <name type="scientific">Aquipseudomonas campi</name>
    <dbReference type="NCBI Taxonomy" id="2731681"/>
    <lineage>
        <taxon>Bacteria</taxon>
        <taxon>Pseudomonadati</taxon>
        <taxon>Pseudomonadota</taxon>
        <taxon>Gammaproteobacteria</taxon>
        <taxon>Pseudomonadales</taxon>
        <taxon>Pseudomonadaceae</taxon>
        <taxon>Aquipseudomonas</taxon>
    </lineage>
</organism>
<dbReference type="InterPro" id="IPR036465">
    <property type="entry name" value="vWFA_dom_sf"/>
</dbReference>
<evidence type="ECO:0000313" key="3">
    <source>
        <dbReference type="Proteomes" id="UP000501379"/>
    </source>
</evidence>
<feature type="signal peptide" evidence="1">
    <location>
        <begin position="1"/>
        <end position="29"/>
    </location>
</feature>
<dbReference type="Gene3D" id="3.40.50.410">
    <property type="entry name" value="von Willebrand factor, type A domain"/>
    <property type="match status" value="2"/>
</dbReference>
<accession>A0A6M8FE86</accession>
<name>A0A6M8FE86_9GAMM</name>
<dbReference type="InterPro" id="IPR011047">
    <property type="entry name" value="Quinoprotein_ADH-like_sf"/>
</dbReference>
<proteinExistence type="predicted"/>
<sequence length="1580" mass="167231">MNKRLSALHRLALCTVSSILVLHSAVSHADDTEIFFGGAAIDDSVRPNVLFVLDNSGSMAWRTDSNSNPSGSQQSRMQILKDSFSTIINNAGAINAGIMVLNSRSAYDNTRMVYPVSNIDDPLPSSVQLVASTPEIRASGDDATQSSLSSTAVINATSLVMGNISTPIMVGTTNTNTLKNDGAYYLTSTGYSCALNPNALDPVAGRPSTNCPNASALSTINLRNNSSGSTALFHFRGISQPADRTITSAYLELTPTNDQNNSNRPRLDLYIENAKVPAALDDSGLLNPAAAPRSFIYSDPRASSWQDGGTARFDITSELRNLLDNDADPIGDLVMRFRAQQNRDYTFAAQGGTAAVMPRIVINYDDISSQIEARKGGLRFQDVGIPQGATITAAYLSFTPASSNSDAVRFAVTAEKVADAAIFTGTTNMGARLPTTAITTWDAPAWSTSSPPVAIEGPDVRALVQEVVNLPTWCGNNSMGFYLSPTSGVGTRTAHSIDGAPGLQPTLTVTYTGGETGCLNPILEATVNNPKNDAYEESDDDMVLGGDTLPVDQSRFAARFEGVPLINGATILDAQVIFTPANTVPTANVTTTVRFENADNSAPFTATDDDITDRNDTTDSSCTLNSWVASTPVTCTNTTLRSGLQSVVNRGGWSPGNALTVMSVQGSNSTLEVQAYESNPAEAIKLRIKVANGGLASSTYTVRNHLNALVQAMNASDGTPIVPTMNEAARYLRGERAGYSSPITSTCQSTHLVVLTDGQANGNGAQSSIGTLTGSSCTGDASLSDEQCGRRLATWMATNDQSSIADDNFITTHTIGFALGALAPNTGPQTFLTDMANNGKGKAYTAENASELSTAFSKILQDVLSTDTTFVSPGATANQFNRQSNKNEVYFALFKPSETNSWVGNLKRYGLNSNSGDIIIDADNVGAIDTNTGFFKSTARSFWTTGSDGNNTALGGVANKLPAYATRKVYTYTGNSPAAAVALNAGAYLLNDANSNVTQAILGASSAAERTSLINWIRGRNDDGSQRNAIGDPLHSVPRLVTYECSSFTDSTLTACASEKQSVFVGTNEGFVQAFNTNTGVEQMAFMPEALLGNIKALKANEESTTLAPRKYGMDNTVVTWVNDVNGNGVIYGGRDPSNPVPTLLPSGLNSGEFVYAYATMGRGGRNLYSLDVTDINNPKMRWFITPSTPGFAKLGQTWSTPVVTKIDINGTSTPVLMFAGGYDETQDDISILNQNKDGSARTQDSQGNSIYIVNALTGTLIWSGSNEATNVSAQAHQQLSKMTYSIPSSLRAIDINRDGYADQFFVGDMGGQVWRFFINNGNSTSSLVSPLDSGAGTTGDGVFANVIPANTGGETTAELKGKLRRFYNEPDIALLTVNAGKALVVNIGSGYRGHPLDTGADDRFYSFRTPIIDSNAAHTVITEDSMYDATLNLVQEGSAAQQAAAATEFAKNSGGWYIRLENDGEKVLAESTTFGGKVYFSTYEPNASSANNSCKAVQGVGRAYAVNLFDATPMTQTVSGTPDRADRSQELLTAGIPPKGIILFPEGSGAPPPVQCVGTECAELKIDNTVGPTYWIDEL</sequence>
<dbReference type="SUPFAM" id="SSF53300">
    <property type="entry name" value="vWA-like"/>
    <property type="match status" value="1"/>
</dbReference>
<reference evidence="2" key="1">
    <citation type="submission" date="2020-07" db="EMBL/GenBank/DDBJ databases">
        <title>Nitrate ammonifying Pseudomonas campi sp. nov. isolated from German agricultural grassland.</title>
        <authorList>
            <person name="Timsy T."/>
            <person name="Ulrich A."/>
            <person name="Spanner T."/>
            <person name="Foesel B."/>
            <person name="Kolb S."/>
            <person name="Horn M.A."/>
            <person name="Behrendt U."/>
        </authorList>
    </citation>
    <scope>NUCLEOTIDE SEQUENCE</scope>
    <source>
        <strain evidence="2">S1-A32-2</strain>
    </source>
</reference>
<protein>
    <submittedName>
        <fullName evidence="2">Pilus assembly protein PilY</fullName>
    </submittedName>
</protein>
<dbReference type="RefSeq" id="WP_173209458.1">
    <property type="nucleotide sequence ID" value="NZ_CP053697.2"/>
</dbReference>
<evidence type="ECO:0000256" key="1">
    <source>
        <dbReference type="SAM" id="SignalP"/>
    </source>
</evidence>
<dbReference type="EMBL" id="CP053697">
    <property type="protein sequence ID" value="QKE64493.1"/>
    <property type="molecule type" value="Genomic_DNA"/>
</dbReference>
<keyword evidence="3" id="KW-1185">Reference proteome</keyword>